<feature type="chain" id="PRO_5046339794" evidence="1">
    <location>
        <begin position="19"/>
        <end position="415"/>
    </location>
</feature>
<gene>
    <name evidence="3" type="ORF">GBG18_07855</name>
</gene>
<dbReference type="RefSeq" id="WP_152189969.1">
    <property type="nucleotide sequence ID" value="NZ_WFKI01000001.1"/>
</dbReference>
<dbReference type="EMBL" id="WFKJ01000020">
    <property type="protein sequence ID" value="KAB7890971.1"/>
    <property type="molecule type" value="Genomic_DNA"/>
</dbReference>
<keyword evidence="1" id="KW-0732">Signal</keyword>
<evidence type="ECO:0000256" key="1">
    <source>
        <dbReference type="SAM" id="SignalP"/>
    </source>
</evidence>
<feature type="domain" description="Lysozyme inhibitor LprI-like N-terminal" evidence="2">
    <location>
        <begin position="324"/>
        <end position="388"/>
    </location>
</feature>
<dbReference type="Proteomes" id="UP000461010">
    <property type="component" value="Unassembled WGS sequence"/>
</dbReference>
<evidence type="ECO:0000259" key="2">
    <source>
        <dbReference type="Pfam" id="PF07007"/>
    </source>
</evidence>
<evidence type="ECO:0000313" key="3">
    <source>
        <dbReference type="EMBL" id="KAB7890971.1"/>
    </source>
</evidence>
<protein>
    <submittedName>
        <fullName evidence="3">DUF1311 domain-containing protein</fullName>
    </submittedName>
</protein>
<sequence>MKKLIVLLSLLFTIASGASFTEDLNTANDLYKQKKQKEAKEYYIKASKNNSAQAHFKLAYQYVVDKETAIYHYSKAAKLGHSKALFYTLEELFFRANDLLLSDPKKALEVYNIAKNNNSEITFYDEKDSIRILKMAAEVPLFRAEEFIKQYQLEKDEDFKNDGYYIWKLAEKASRGEIFKNSNPELVLQLIIKGAFVPAEVKSAVSDYYDIWKNNKELVEFDICNYVTSTYGMSLCAKRQEEAENNKIEKELSLLLKDINLNNSDLLYSAYKNTSKYLDTKVWYEEGHDGSGYAQWATSSLLNQKNEYIKFIRKIANGFVPIVKASLSENDKILNKRYKKIKERLKKTPVRGMRMSIMEKDFIKVQRSWIDYRDINVELYTSISKQKDKKFWENYITSQRIKDYNLLEDTINIFN</sequence>
<comment type="caution">
    <text evidence="3">The sequence shown here is derived from an EMBL/GenBank/DDBJ whole genome shotgun (WGS) entry which is preliminary data.</text>
</comment>
<feature type="signal peptide" evidence="1">
    <location>
        <begin position="1"/>
        <end position="18"/>
    </location>
</feature>
<name>A0ABQ6VLE8_9BACT</name>
<dbReference type="InterPro" id="IPR011990">
    <property type="entry name" value="TPR-like_helical_dom_sf"/>
</dbReference>
<dbReference type="Gene3D" id="1.20.1270.180">
    <property type="match status" value="1"/>
</dbReference>
<reference evidence="3 4" key="1">
    <citation type="submission" date="2019-10" db="EMBL/GenBank/DDBJ databases">
        <title>Poseidonibacter ostreae sp. nov., isolated from the gut of the Ostrea denselamellosa.</title>
        <authorList>
            <person name="Choi A."/>
        </authorList>
    </citation>
    <scope>NUCLEOTIDE SEQUENCE [LARGE SCALE GENOMIC DNA]</scope>
    <source>
        <strain evidence="3 4">SJOD-M-5</strain>
    </source>
</reference>
<accession>A0ABQ6VLE8</accession>
<evidence type="ECO:0000313" key="4">
    <source>
        <dbReference type="Proteomes" id="UP000461010"/>
    </source>
</evidence>
<proteinExistence type="predicted"/>
<organism evidence="3 4">
    <name type="scientific">Poseidonibacter ostreae</name>
    <dbReference type="NCBI Taxonomy" id="2654171"/>
    <lineage>
        <taxon>Bacteria</taxon>
        <taxon>Pseudomonadati</taxon>
        <taxon>Campylobacterota</taxon>
        <taxon>Epsilonproteobacteria</taxon>
        <taxon>Campylobacterales</taxon>
        <taxon>Arcobacteraceae</taxon>
        <taxon>Poseidonibacter</taxon>
    </lineage>
</organism>
<dbReference type="Gene3D" id="1.25.40.10">
    <property type="entry name" value="Tetratricopeptide repeat domain"/>
    <property type="match status" value="1"/>
</dbReference>
<dbReference type="SUPFAM" id="SSF81901">
    <property type="entry name" value="HCP-like"/>
    <property type="match status" value="1"/>
</dbReference>
<keyword evidence="4" id="KW-1185">Reference proteome</keyword>
<dbReference type="InterPro" id="IPR009739">
    <property type="entry name" value="LprI-like_N"/>
</dbReference>
<dbReference type="Pfam" id="PF07007">
    <property type="entry name" value="LprI"/>
    <property type="match status" value="1"/>
</dbReference>